<accession>A0AAD2FY67</accession>
<keyword evidence="6" id="KW-0456">Lyase</keyword>
<dbReference type="GO" id="GO:0000166">
    <property type="term" value="F:nucleotide binding"/>
    <property type="evidence" value="ECO:0007669"/>
    <property type="project" value="UniProtKB-KW"/>
</dbReference>
<dbReference type="GO" id="GO:0035556">
    <property type="term" value="P:intracellular signal transduction"/>
    <property type="evidence" value="ECO:0007669"/>
    <property type="project" value="InterPro"/>
</dbReference>
<evidence type="ECO:0000256" key="1">
    <source>
        <dbReference type="ARBA" id="ARBA00004370"/>
    </source>
</evidence>
<evidence type="ECO:0000256" key="6">
    <source>
        <dbReference type="ARBA" id="ARBA00023239"/>
    </source>
</evidence>
<keyword evidence="10" id="KW-1185">Reference proteome</keyword>
<feature type="region of interest" description="Disordered" evidence="7">
    <location>
        <begin position="1"/>
        <end position="217"/>
    </location>
</feature>
<keyword evidence="2" id="KW-0812">Transmembrane</keyword>
<dbReference type="GO" id="GO:0004016">
    <property type="term" value="F:adenylate cyclase activity"/>
    <property type="evidence" value="ECO:0007669"/>
    <property type="project" value="TreeGrafter"/>
</dbReference>
<reference evidence="9" key="1">
    <citation type="submission" date="2023-08" db="EMBL/GenBank/DDBJ databases">
        <authorList>
            <person name="Audoor S."/>
            <person name="Bilcke G."/>
        </authorList>
    </citation>
    <scope>NUCLEOTIDE SEQUENCE</scope>
</reference>
<dbReference type="Proteomes" id="UP001295423">
    <property type="component" value="Unassembled WGS sequence"/>
</dbReference>
<dbReference type="FunFam" id="3.30.70.1230:FF:000030">
    <property type="entry name" value="Si:ch211-215j19.12"/>
    <property type="match status" value="1"/>
</dbReference>
<dbReference type="GO" id="GO:0004383">
    <property type="term" value="F:guanylate cyclase activity"/>
    <property type="evidence" value="ECO:0007669"/>
    <property type="project" value="TreeGrafter"/>
</dbReference>
<feature type="compositionally biased region" description="Basic residues" evidence="7">
    <location>
        <begin position="154"/>
        <end position="165"/>
    </location>
</feature>
<organism evidence="9 10">
    <name type="scientific">Cylindrotheca closterium</name>
    <dbReference type="NCBI Taxonomy" id="2856"/>
    <lineage>
        <taxon>Eukaryota</taxon>
        <taxon>Sar</taxon>
        <taxon>Stramenopiles</taxon>
        <taxon>Ochrophyta</taxon>
        <taxon>Bacillariophyta</taxon>
        <taxon>Bacillariophyceae</taxon>
        <taxon>Bacillariophycidae</taxon>
        <taxon>Bacillariales</taxon>
        <taxon>Bacillariaceae</taxon>
        <taxon>Cylindrotheca</taxon>
    </lineage>
</organism>
<feature type="domain" description="Guanylate cyclase" evidence="8">
    <location>
        <begin position="351"/>
        <end position="482"/>
    </location>
</feature>
<evidence type="ECO:0000256" key="3">
    <source>
        <dbReference type="ARBA" id="ARBA00022741"/>
    </source>
</evidence>
<evidence type="ECO:0000313" key="9">
    <source>
        <dbReference type="EMBL" id="CAJ1955103.1"/>
    </source>
</evidence>
<dbReference type="CDD" id="cd07302">
    <property type="entry name" value="CHD"/>
    <property type="match status" value="1"/>
</dbReference>
<sequence>MPRTIPNRRHVGRVSSMPESVVSKSVGRRKGGRSPVRSTTPRPTTVSTTPQSSPSTSQRRRVPSLDIQDEEECSQRSSKRSTRSKSKNEGKNRSHSLNNSANHLNHSSKSPTPRKQRVRSSTQGTPDEMLNASASSLKVPKSFREKDSKDSSKRSTRSGKTRSGKKNSTEKISTRALSPGPTAIVAPAKVPHSVSGRRRRSIGSSTLNNDGAATRSPGALVVGRPMVTNHKAVRTGPKSNLEYSNSYNSGKSSSAHVRHTQSHSTLIYHSEESEASDIDSETESATGALQSMSVQDIGAFRGTETALEIDSKWQQHMSRTDNILFSVFPRHIAEALVAGQKIEPENHELVTIFFSDIVGFTDISSTLDPLKISDMLDRLYHSFDALSSYHDVFKVETIGDAYMAVTNLAKKQSDHCKRIAEFSIDAIRVAQKTLIDKDDPARGYVNIRVGFHSGPVVSNVVGSKNPRYCLFGDTVNTASRMESNSAKNLIHCSDASAQLLEEQAPGIRIYPRGAISIKGKGSMNTFWVHKEGEKETVSSAKSFFKAIRGRI</sequence>
<dbReference type="InterPro" id="IPR029787">
    <property type="entry name" value="Nucleotide_cyclase"/>
</dbReference>
<comment type="subcellular location">
    <subcellularLocation>
        <location evidence="1">Membrane</location>
    </subcellularLocation>
</comment>
<dbReference type="Gene3D" id="3.30.70.1230">
    <property type="entry name" value="Nucleotide cyclase"/>
    <property type="match status" value="1"/>
</dbReference>
<dbReference type="SMART" id="SM00044">
    <property type="entry name" value="CYCc"/>
    <property type="match status" value="1"/>
</dbReference>
<proteinExistence type="predicted"/>
<evidence type="ECO:0000256" key="2">
    <source>
        <dbReference type="ARBA" id="ARBA00022692"/>
    </source>
</evidence>
<evidence type="ECO:0000256" key="4">
    <source>
        <dbReference type="ARBA" id="ARBA00022989"/>
    </source>
</evidence>
<evidence type="ECO:0000256" key="5">
    <source>
        <dbReference type="ARBA" id="ARBA00023136"/>
    </source>
</evidence>
<dbReference type="PROSITE" id="PS50125">
    <property type="entry name" value="GUANYLATE_CYCLASE_2"/>
    <property type="match status" value="1"/>
</dbReference>
<feature type="compositionally biased region" description="Basic and acidic residues" evidence="7">
    <location>
        <begin position="142"/>
        <end position="153"/>
    </location>
</feature>
<protein>
    <recommendedName>
        <fullName evidence="8">Guanylate cyclase domain-containing protein</fullName>
    </recommendedName>
</protein>
<dbReference type="PANTHER" id="PTHR11920:SF335">
    <property type="entry name" value="GUANYLATE CYCLASE"/>
    <property type="match status" value="1"/>
</dbReference>
<evidence type="ECO:0000313" key="10">
    <source>
        <dbReference type="Proteomes" id="UP001295423"/>
    </source>
</evidence>
<dbReference type="InterPro" id="IPR050401">
    <property type="entry name" value="Cyclic_nucleotide_synthase"/>
</dbReference>
<evidence type="ECO:0000256" key="7">
    <source>
        <dbReference type="SAM" id="MobiDB-lite"/>
    </source>
</evidence>
<dbReference type="Pfam" id="PF00211">
    <property type="entry name" value="Guanylate_cyc"/>
    <property type="match status" value="1"/>
</dbReference>
<feature type="compositionally biased region" description="Low complexity" evidence="7">
    <location>
        <begin position="95"/>
        <end position="108"/>
    </location>
</feature>
<dbReference type="GO" id="GO:0005886">
    <property type="term" value="C:plasma membrane"/>
    <property type="evidence" value="ECO:0007669"/>
    <property type="project" value="TreeGrafter"/>
</dbReference>
<name>A0AAD2FY67_9STRA</name>
<gene>
    <name evidence="9" type="ORF">CYCCA115_LOCUS15585</name>
</gene>
<feature type="compositionally biased region" description="Basic residues" evidence="7">
    <location>
        <begin position="1"/>
        <end position="12"/>
    </location>
</feature>
<comment type="caution">
    <text evidence="9">The sequence shown here is derived from an EMBL/GenBank/DDBJ whole genome shotgun (WGS) entry which is preliminary data.</text>
</comment>
<dbReference type="InterPro" id="IPR001054">
    <property type="entry name" value="A/G_cyclase"/>
</dbReference>
<evidence type="ECO:0000259" key="8">
    <source>
        <dbReference type="PROSITE" id="PS50125"/>
    </source>
</evidence>
<dbReference type="GO" id="GO:0007168">
    <property type="term" value="P:receptor guanylyl cyclase signaling pathway"/>
    <property type="evidence" value="ECO:0007669"/>
    <property type="project" value="TreeGrafter"/>
</dbReference>
<dbReference type="SUPFAM" id="SSF55073">
    <property type="entry name" value="Nucleotide cyclase"/>
    <property type="match status" value="1"/>
</dbReference>
<dbReference type="AlphaFoldDB" id="A0AAD2FY67"/>
<dbReference type="GO" id="GO:0001653">
    <property type="term" value="F:peptide receptor activity"/>
    <property type="evidence" value="ECO:0007669"/>
    <property type="project" value="TreeGrafter"/>
</dbReference>
<keyword evidence="3" id="KW-0547">Nucleotide-binding</keyword>
<keyword evidence="4" id="KW-1133">Transmembrane helix</keyword>
<dbReference type="EMBL" id="CAKOGP040001881">
    <property type="protein sequence ID" value="CAJ1955103.1"/>
    <property type="molecule type" value="Genomic_DNA"/>
</dbReference>
<dbReference type="PANTHER" id="PTHR11920">
    <property type="entry name" value="GUANYLYL CYCLASE"/>
    <property type="match status" value="1"/>
</dbReference>
<keyword evidence="5" id="KW-0472">Membrane</keyword>
<feature type="compositionally biased region" description="Low complexity" evidence="7">
    <location>
        <begin position="33"/>
        <end position="57"/>
    </location>
</feature>